<keyword evidence="9 10" id="KW-0472">Membrane</keyword>
<organism evidence="11 12">
    <name type="scientific">Candidatus Yanofskybacteria bacterium GW2011_GWC1_48_11</name>
    <dbReference type="NCBI Taxonomy" id="1619027"/>
    <lineage>
        <taxon>Bacteria</taxon>
        <taxon>Candidatus Yanofskyibacteriota</taxon>
    </lineage>
</organism>
<keyword evidence="8 10" id="KW-1133">Transmembrane helix</keyword>
<evidence type="ECO:0000256" key="7">
    <source>
        <dbReference type="ARBA" id="ARBA00022801"/>
    </source>
</evidence>
<evidence type="ECO:0000256" key="6">
    <source>
        <dbReference type="ARBA" id="ARBA00022692"/>
    </source>
</evidence>
<keyword evidence="7" id="KW-0378">Hydrolase</keyword>
<evidence type="ECO:0000256" key="2">
    <source>
        <dbReference type="ARBA" id="ARBA00009165"/>
    </source>
</evidence>
<feature type="transmembrane region" description="Helical" evidence="10">
    <location>
        <begin position="153"/>
        <end position="172"/>
    </location>
</feature>
<evidence type="ECO:0000256" key="5">
    <source>
        <dbReference type="ARBA" id="ARBA00022670"/>
    </source>
</evidence>
<dbReference type="Pfam" id="PF13367">
    <property type="entry name" value="PrsW-protease"/>
    <property type="match status" value="1"/>
</dbReference>
<dbReference type="GO" id="GO:0008233">
    <property type="term" value="F:peptidase activity"/>
    <property type="evidence" value="ECO:0007669"/>
    <property type="project" value="UniProtKB-KW"/>
</dbReference>
<comment type="subcellular location">
    <subcellularLocation>
        <location evidence="1">Cell membrane</location>
        <topology evidence="1">Multi-pass membrane protein</topology>
    </subcellularLocation>
</comment>
<dbReference type="InterPro" id="IPR026898">
    <property type="entry name" value="PrsW"/>
</dbReference>
<evidence type="ECO:0000256" key="1">
    <source>
        <dbReference type="ARBA" id="ARBA00004651"/>
    </source>
</evidence>
<dbReference type="GO" id="GO:0005886">
    <property type="term" value="C:plasma membrane"/>
    <property type="evidence" value="ECO:0007669"/>
    <property type="project" value="UniProtKB-SubCell"/>
</dbReference>
<evidence type="ECO:0000256" key="9">
    <source>
        <dbReference type="ARBA" id="ARBA00023136"/>
    </source>
</evidence>
<proteinExistence type="inferred from homology"/>
<dbReference type="GO" id="GO:0006508">
    <property type="term" value="P:proteolysis"/>
    <property type="evidence" value="ECO:0007669"/>
    <property type="project" value="UniProtKB-KW"/>
</dbReference>
<reference evidence="11 12" key="1">
    <citation type="journal article" date="2015" name="Nature">
        <title>rRNA introns, odd ribosomes, and small enigmatic genomes across a large radiation of phyla.</title>
        <authorList>
            <person name="Brown C.T."/>
            <person name="Hug L.A."/>
            <person name="Thomas B.C."/>
            <person name="Sharon I."/>
            <person name="Castelle C.J."/>
            <person name="Singh A."/>
            <person name="Wilkins M.J."/>
            <person name="Williams K.H."/>
            <person name="Banfield J.F."/>
        </authorList>
    </citation>
    <scope>NUCLEOTIDE SEQUENCE [LARGE SCALE GENOMIC DNA]</scope>
</reference>
<dbReference type="EMBL" id="LCPH01000001">
    <property type="protein sequence ID" value="KKU93684.1"/>
    <property type="molecule type" value="Genomic_DNA"/>
</dbReference>
<dbReference type="Proteomes" id="UP000034462">
    <property type="component" value="Unassembled WGS sequence"/>
</dbReference>
<feature type="transmembrane region" description="Helical" evidence="10">
    <location>
        <begin position="179"/>
        <end position="200"/>
    </location>
</feature>
<evidence type="ECO:0000256" key="8">
    <source>
        <dbReference type="ARBA" id="ARBA00022989"/>
    </source>
</evidence>
<sequence>MASVTYPLLFLFAIAPSLIWLAFYLRKDAHPEPNRMILKVFLLGAFIAIPAIYLETFLEESLSSFALPRLAFLLVYFLLGIAFVEELLKYVAVRIGALSNPALDEPVDVMIYMIVAALGFAALENILLLFGLIKIYPASDVFLVNSIRFVQAVFLHALASGLFGYFLALAIFRKRHARLLAISGLVLATLLHGLFNFYIFTIGGKNFFFLLFPILPLLLIGIIVSREFRRLKLLCNKKLP</sequence>
<keyword evidence="4" id="KW-1003">Cell membrane</keyword>
<name>A0A837IMB6_9BACT</name>
<feature type="transmembrane region" description="Helical" evidence="10">
    <location>
        <begin position="206"/>
        <end position="224"/>
    </location>
</feature>
<feature type="transmembrane region" description="Helical" evidence="10">
    <location>
        <begin position="6"/>
        <end position="25"/>
    </location>
</feature>
<dbReference type="PANTHER" id="PTHR36844:SF1">
    <property type="entry name" value="PROTEASE PRSW"/>
    <property type="match status" value="1"/>
</dbReference>
<keyword evidence="5 11" id="KW-0645">Protease</keyword>
<dbReference type="InterPro" id="IPR023596">
    <property type="entry name" value="Peptidase_PrsW_arch/bac"/>
</dbReference>
<dbReference type="AlphaFoldDB" id="A0A837IMB6"/>
<evidence type="ECO:0000313" key="11">
    <source>
        <dbReference type="EMBL" id="KKU93684.1"/>
    </source>
</evidence>
<comment type="caution">
    <text evidence="11">The sequence shown here is derived from an EMBL/GenBank/DDBJ whole genome shotgun (WGS) entry which is preliminary data.</text>
</comment>
<feature type="transmembrane region" description="Helical" evidence="10">
    <location>
        <begin position="66"/>
        <end position="88"/>
    </location>
</feature>
<accession>A0A837IMB6</accession>
<evidence type="ECO:0000256" key="10">
    <source>
        <dbReference type="SAM" id="Phobius"/>
    </source>
</evidence>
<keyword evidence="6 10" id="KW-0812">Transmembrane</keyword>
<dbReference type="PIRSF" id="PIRSF016933">
    <property type="entry name" value="PrsW"/>
    <property type="match status" value="1"/>
</dbReference>
<feature type="transmembrane region" description="Helical" evidence="10">
    <location>
        <begin position="109"/>
        <end position="133"/>
    </location>
</feature>
<evidence type="ECO:0000256" key="3">
    <source>
        <dbReference type="ARBA" id="ARBA00018997"/>
    </source>
</evidence>
<comment type="similarity">
    <text evidence="2">Belongs to the protease PrsW family.</text>
</comment>
<protein>
    <recommendedName>
        <fullName evidence="3">Protease PrsW</fullName>
    </recommendedName>
</protein>
<evidence type="ECO:0000313" key="12">
    <source>
        <dbReference type="Proteomes" id="UP000034462"/>
    </source>
</evidence>
<evidence type="ECO:0000256" key="4">
    <source>
        <dbReference type="ARBA" id="ARBA00022475"/>
    </source>
</evidence>
<dbReference type="PANTHER" id="PTHR36844">
    <property type="entry name" value="PROTEASE PRSW"/>
    <property type="match status" value="1"/>
</dbReference>
<feature type="transmembrane region" description="Helical" evidence="10">
    <location>
        <begin position="37"/>
        <end position="54"/>
    </location>
</feature>
<gene>
    <name evidence="11" type="ORF">UY25_C0001G0177</name>
</gene>